<evidence type="ECO:0000313" key="5">
    <source>
        <dbReference type="EMBL" id="KAH9312918.1"/>
    </source>
</evidence>
<dbReference type="GO" id="GO:0010283">
    <property type="term" value="F:pinoresinol reductase activity"/>
    <property type="evidence" value="ECO:0007669"/>
    <property type="project" value="UniProtKB-ARBA"/>
</dbReference>
<reference evidence="5 6" key="1">
    <citation type="journal article" date="2021" name="Nat. Plants">
        <title>The Taxus genome provides insights into paclitaxel biosynthesis.</title>
        <authorList>
            <person name="Xiong X."/>
            <person name="Gou J."/>
            <person name="Liao Q."/>
            <person name="Li Y."/>
            <person name="Zhou Q."/>
            <person name="Bi G."/>
            <person name="Li C."/>
            <person name="Du R."/>
            <person name="Wang X."/>
            <person name="Sun T."/>
            <person name="Guo L."/>
            <person name="Liang H."/>
            <person name="Lu P."/>
            <person name="Wu Y."/>
            <person name="Zhang Z."/>
            <person name="Ro D.K."/>
            <person name="Shang Y."/>
            <person name="Huang S."/>
            <person name="Yan J."/>
        </authorList>
    </citation>
    <scope>NUCLEOTIDE SEQUENCE [LARGE SCALE GENOMIC DNA]</scope>
    <source>
        <strain evidence="5">Ta-2019</strain>
    </source>
</reference>
<protein>
    <recommendedName>
        <fullName evidence="4">NmrA-like domain-containing protein</fullName>
    </recommendedName>
</protein>
<keyword evidence="3" id="KW-0560">Oxidoreductase</keyword>
<sequence>MGKQGSFDNRESLVAAVKQVDVVICAIAGNHIRSHAVPEQIKLIQAIKEAGNIKRFLPSEFGIDPDKMMDAMEPGNVTFIDKREVRRAIEEAGIPYTYVSANCFAGYFVGGLAQLGRLTPPSDKVFLYGDGNTKAIWVDEDDVATYTIKTAVDPRSENKTVYIRPPANILSQREVIELWEKQSGNVLEKISISREEFLNLMKGQNLAEQIGMTHFYHIFYDGCLYNFEIGEEGKEATELYPEVKYTTVEAYLNRYLY</sequence>
<evidence type="ECO:0000256" key="1">
    <source>
        <dbReference type="ARBA" id="ARBA00005725"/>
    </source>
</evidence>
<proteinExistence type="inferred from homology"/>
<dbReference type="CDD" id="cd05259">
    <property type="entry name" value="PCBER_SDR_a"/>
    <property type="match status" value="1"/>
</dbReference>
<dbReference type="InterPro" id="IPR008030">
    <property type="entry name" value="NmrA-like"/>
</dbReference>
<dbReference type="InterPro" id="IPR045312">
    <property type="entry name" value="PCBER-like"/>
</dbReference>
<evidence type="ECO:0000256" key="2">
    <source>
        <dbReference type="ARBA" id="ARBA00022857"/>
    </source>
</evidence>
<dbReference type="InterPro" id="IPR036291">
    <property type="entry name" value="NAD(P)-bd_dom_sf"/>
</dbReference>
<dbReference type="PANTHER" id="PTHR43349">
    <property type="entry name" value="PINORESINOL REDUCTASE-RELATED"/>
    <property type="match status" value="1"/>
</dbReference>
<evidence type="ECO:0000259" key="4">
    <source>
        <dbReference type="Pfam" id="PF05368"/>
    </source>
</evidence>
<dbReference type="AlphaFoldDB" id="A0AA38L2R1"/>
<dbReference type="Proteomes" id="UP000824469">
    <property type="component" value="Unassembled WGS sequence"/>
</dbReference>
<organism evidence="5 6">
    <name type="scientific">Taxus chinensis</name>
    <name type="common">Chinese yew</name>
    <name type="synonym">Taxus wallichiana var. chinensis</name>
    <dbReference type="NCBI Taxonomy" id="29808"/>
    <lineage>
        <taxon>Eukaryota</taxon>
        <taxon>Viridiplantae</taxon>
        <taxon>Streptophyta</taxon>
        <taxon>Embryophyta</taxon>
        <taxon>Tracheophyta</taxon>
        <taxon>Spermatophyta</taxon>
        <taxon>Pinopsida</taxon>
        <taxon>Pinidae</taxon>
        <taxon>Conifers II</taxon>
        <taxon>Cupressales</taxon>
        <taxon>Taxaceae</taxon>
        <taxon>Taxus</taxon>
    </lineage>
</organism>
<comment type="similarity">
    <text evidence="1">Belongs to the NmrA-type oxidoreductase family. Isoflavone reductase subfamily.</text>
</comment>
<dbReference type="SUPFAM" id="SSF51735">
    <property type="entry name" value="NAD(P)-binding Rossmann-fold domains"/>
    <property type="match status" value="1"/>
</dbReference>
<gene>
    <name evidence="5" type="ORF">KI387_027953</name>
</gene>
<dbReference type="Pfam" id="PF05368">
    <property type="entry name" value="NmrA"/>
    <property type="match status" value="1"/>
</dbReference>
<accession>A0AA38L2R1</accession>
<feature type="domain" description="NmrA-like" evidence="4">
    <location>
        <begin position="4"/>
        <end position="252"/>
    </location>
</feature>
<evidence type="ECO:0000313" key="6">
    <source>
        <dbReference type="Proteomes" id="UP000824469"/>
    </source>
</evidence>
<keyword evidence="2" id="KW-0521">NADP</keyword>
<dbReference type="Gene3D" id="3.40.50.720">
    <property type="entry name" value="NAD(P)-binding Rossmann-like Domain"/>
    <property type="match status" value="1"/>
</dbReference>
<keyword evidence="6" id="KW-1185">Reference proteome</keyword>
<dbReference type="Gene3D" id="3.90.25.10">
    <property type="entry name" value="UDP-galactose 4-epimerase, domain 1"/>
    <property type="match status" value="1"/>
</dbReference>
<dbReference type="EMBL" id="JAHRHJ020000006">
    <property type="protein sequence ID" value="KAH9312918.1"/>
    <property type="molecule type" value="Genomic_DNA"/>
</dbReference>
<name>A0AA38L2R1_TAXCH</name>
<dbReference type="OMA" id="HIRTHQI"/>
<dbReference type="GO" id="GO:0009807">
    <property type="term" value="P:lignan biosynthetic process"/>
    <property type="evidence" value="ECO:0007669"/>
    <property type="project" value="UniProtKB-ARBA"/>
</dbReference>
<comment type="caution">
    <text evidence="5">The sequence shown here is derived from an EMBL/GenBank/DDBJ whole genome shotgun (WGS) entry which is preliminary data.</text>
</comment>
<dbReference type="PANTHER" id="PTHR43349:SF4">
    <property type="entry name" value="PINORESINOL REDUCTASE 1-RELATED"/>
    <property type="match status" value="1"/>
</dbReference>
<evidence type="ECO:0000256" key="3">
    <source>
        <dbReference type="ARBA" id="ARBA00023002"/>
    </source>
</evidence>
<dbReference type="InterPro" id="IPR050608">
    <property type="entry name" value="NmrA-type/Isoflavone_red_sf"/>
</dbReference>